<accession>A0A4Y4C5B2</accession>
<reference evidence="2 3" key="1">
    <citation type="submission" date="2019-06" db="EMBL/GenBank/DDBJ databases">
        <title>Whole genome shotgun sequence of Corynebacterium variabile NBRC 15286.</title>
        <authorList>
            <person name="Hosoyama A."/>
            <person name="Uohara A."/>
            <person name="Ohji S."/>
            <person name="Ichikawa N."/>
        </authorList>
    </citation>
    <scope>NUCLEOTIDE SEQUENCE [LARGE SCALE GENOMIC DNA]</scope>
    <source>
        <strain evidence="2 3">NBRC 15286</strain>
    </source>
</reference>
<name>A0A4Y4C5B2_9CORY</name>
<evidence type="ECO:0000259" key="1">
    <source>
        <dbReference type="Pfam" id="PF13175"/>
    </source>
</evidence>
<feature type="domain" description="Endonuclease GajA/Old nuclease/RecF-like AAA" evidence="1">
    <location>
        <begin position="15"/>
        <end position="199"/>
    </location>
</feature>
<dbReference type="Gene3D" id="3.40.50.300">
    <property type="entry name" value="P-loop containing nucleotide triphosphate hydrolases"/>
    <property type="match status" value="1"/>
</dbReference>
<organism evidence="2 3">
    <name type="scientific">Corynebacterium variabile</name>
    <dbReference type="NCBI Taxonomy" id="1727"/>
    <lineage>
        <taxon>Bacteria</taxon>
        <taxon>Bacillati</taxon>
        <taxon>Actinomycetota</taxon>
        <taxon>Actinomycetes</taxon>
        <taxon>Mycobacteriales</taxon>
        <taxon>Corynebacteriaceae</taxon>
        <taxon>Corynebacterium</taxon>
    </lineage>
</organism>
<comment type="caution">
    <text evidence="2">The sequence shown here is derived from an EMBL/GenBank/DDBJ whole genome shotgun (WGS) entry which is preliminary data.</text>
</comment>
<dbReference type="Pfam" id="PF13175">
    <property type="entry name" value="AAA_15"/>
    <property type="match status" value="1"/>
</dbReference>
<dbReference type="Proteomes" id="UP000319986">
    <property type="component" value="Unassembled WGS sequence"/>
</dbReference>
<dbReference type="EMBL" id="BJNT01000012">
    <property type="protein sequence ID" value="GEC86320.1"/>
    <property type="molecule type" value="Genomic_DNA"/>
</dbReference>
<gene>
    <name evidence="2" type="ORF">CVA01_16340</name>
</gene>
<dbReference type="InterPro" id="IPR041685">
    <property type="entry name" value="AAA_GajA/Old/RecF-like"/>
</dbReference>
<dbReference type="AlphaFoldDB" id="A0A4Y4C5B2"/>
<proteinExistence type="predicted"/>
<dbReference type="PANTHER" id="PTHR43581">
    <property type="entry name" value="ATP/GTP PHOSPHATASE"/>
    <property type="match status" value="1"/>
</dbReference>
<evidence type="ECO:0000313" key="2">
    <source>
        <dbReference type="EMBL" id="GEC86320.1"/>
    </source>
</evidence>
<dbReference type="InterPro" id="IPR027417">
    <property type="entry name" value="P-loop_NTPase"/>
</dbReference>
<dbReference type="SUPFAM" id="SSF52540">
    <property type="entry name" value="P-loop containing nucleoside triphosphate hydrolases"/>
    <property type="match status" value="1"/>
</dbReference>
<dbReference type="PANTHER" id="PTHR43581:SF2">
    <property type="entry name" value="EXCINUCLEASE ATPASE SUBUNIT"/>
    <property type="match status" value="1"/>
</dbReference>
<evidence type="ECO:0000313" key="3">
    <source>
        <dbReference type="Proteomes" id="UP000319986"/>
    </source>
</evidence>
<protein>
    <recommendedName>
        <fullName evidence="1">Endonuclease GajA/Old nuclease/RecF-like AAA domain-containing protein</fullName>
    </recommendedName>
</protein>
<sequence length="441" mass="48716">MKVKLEVPKQGKGNHDLKSRAIARFVDKHISMLYIPAIRTNLTAIDIAQEILTSRRRKLQEDEEYNQLLEKIQSYHDSIDSDVEEILKRTLDRFVPGTLAVDLKTKSVASSWEIEDISIDDGSLTSLTSKGDGIQSLVALALTLEWTRSRNHPDRQLIIAVEEPESHLHPGAIHELRSVLSGISEDHQVMVTTHSQSLVNRNSIGQNVIVSDRTAHPARNIEDLRKILGVEVSDSLTSAEVMIILEGKLDYLTLPKILGLKEPRVRELIKSGRITFMAAGSGSKISTLVAAANAILAKPIAIVDGDSAGKSDVKKLLESGKINNTSVVSIARPNSKYSELEDLFKDSIYMESVESVIGFSLNEKQKSTLANGQTQAWSERLQRILEDCGVPDAEKTVAKAKSVVADRVSASVDRGENVIREECSQIIDRMAEMIVRSTPER</sequence>
<dbReference type="InterPro" id="IPR051396">
    <property type="entry name" value="Bact_Antivir_Def_Nuclease"/>
</dbReference>